<keyword evidence="1" id="KW-0472">Membrane</keyword>
<keyword evidence="1" id="KW-0812">Transmembrane</keyword>
<evidence type="ECO:0000313" key="2">
    <source>
        <dbReference type="EMBL" id="HIZ70661.1"/>
    </source>
</evidence>
<feature type="transmembrane region" description="Helical" evidence="1">
    <location>
        <begin position="26"/>
        <end position="50"/>
    </location>
</feature>
<evidence type="ECO:0000313" key="3">
    <source>
        <dbReference type="Proteomes" id="UP000824106"/>
    </source>
</evidence>
<organism evidence="2 3">
    <name type="scientific">Candidatus Atopostipes pullistercoris</name>
    <dbReference type="NCBI Taxonomy" id="2838467"/>
    <lineage>
        <taxon>Bacteria</taxon>
        <taxon>Bacillati</taxon>
        <taxon>Bacillota</taxon>
        <taxon>Bacilli</taxon>
        <taxon>Lactobacillales</taxon>
        <taxon>Carnobacteriaceae</taxon>
        <taxon>Atopostipes</taxon>
    </lineage>
</organism>
<protein>
    <submittedName>
        <fullName evidence="2">DUF1189 domain-containing protein</fullName>
    </submittedName>
</protein>
<feature type="transmembrane region" description="Helical" evidence="1">
    <location>
        <begin position="206"/>
        <end position="224"/>
    </location>
</feature>
<dbReference type="EMBL" id="DXAZ01000037">
    <property type="protein sequence ID" value="HIZ70661.1"/>
    <property type="molecule type" value="Genomic_DNA"/>
</dbReference>
<feature type="transmembrane region" description="Helical" evidence="1">
    <location>
        <begin position="158"/>
        <end position="185"/>
    </location>
</feature>
<reference evidence="2" key="1">
    <citation type="journal article" date="2021" name="PeerJ">
        <title>Extensive microbial diversity within the chicken gut microbiome revealed by metagenomics and culture.</title>
        <authorList>
            <person name="Gilroy R."/>
            <person name="Ravi A."/>
            <person name="Getino M."/>
            <person name="Pursley I."/>
            <person name="Horton D.L."/>
            <person name="Alikhan N.F."/>
            <person name="Baker D."/>
            <person name="Gharbi K."/>
            <person name="Hall N."/>
            <person name="Watson M."/>
            <person name="Adriaenssens E.M."/>
            <person name="Foster-Nyarko E."/>
            <person name="Jarju S."/>
            <person name="Secka A."/>
            <person name="Antonio M."/>
            <person name="Oren A."/>
            <person name="Chaudhuri R.R."/>
            <person name="La Ragione R."/>
            <person name="Hildebrand F."/>
            <person name="Pallen M.J."/>
        </authorList>
    </citation>
    <scope>NUCLEOTIDE SEQUENCE</scope>
    <source>
        <strain evidence="2">CHK169-4300</strain>
    </source>
</reference>
<dbReference type="AlphaFoldDB" id="A0A9D2G1N8"/>
<gene>
    <name evidence="2" type="ORF">H9808_02705</name>
</gene>
<proteinExistence type="predicted"/>
<feature type="transmembrane region" description="Helical" evidence="1">
    <location>
        <begin position="230"/>
        <end position="247"/>
    </location>
</feature>
<name>A0A9D2G1N8_9LACT</name>
<accession>A0A9D2G1N8</accession>
<evidence type="ECO:0000256" key="1">
    <source>
        <dbReference type="SAM" id="Phobius"/>
    </source>
</evidence>
<dbReference type="Proteomes" id="UP000824106">
    <property type="component" value="Unassembled WGS sequence"/>
</dbReference>
<keyword evidence="1" id="KW-1133">Transmembrane helix</keyword>
<dbReference type="InterPro" id="IPR009574">
    <property type="entry name" value="DUF1189"/>
</dbReference>
<comment type="caution">
    <text evidence="2">The sequence shown here is derived from an EMBL/GenBank/DDBJ whole genome shotgun (WGS) entry which is preliminary data.</text>
</comment>
<sequence length="261" mass="30055">MFTYIKTVFTKPKEIYTARNMKNSHYFSLILLTGLILTFLSIFEMFPIAVQFSDDYQEIKASIPDFELVDGQLESDTGSYIYQTNSIMLYFDSEDRITTDDIESNIPTQAAPISIGLLKDEIYFNAANATYSFTYDDFTYLTADSLMEAMDNMGNFTIGMYILLLIILLIFNLIFYIIQLIPISLFANLLSIVQKTHMTFFQNAKIALLASMGPFILIAILSAFQIQVAYQYEITLFSSLFLFYISITEMKKRIDKQKKPH</sequence>
<dbReference type="Pfam" id="PF06691">
    <property type="entry name" value="DUF1189"/>
    <property type="match status" value="1"/>
</dbReference>
<reference evidence="2" key="2">
    <citation type="submission" date="2021-04" db="EMBL/GenBank/DDBJ databases">
        <authorList>
            <person name="Gilroy R."/>
        </authorList>
    </citation>
    <scope>NUCLEOTIDE SEQUENCE</scope>
    <source>
        <strain evidence="2">CHK169-4300</strain>
    </source>
</reference>